<accession>K0TC92</accession>
<dbReference type="InterPro" id="IPR027417">
    <property type="entry name" value="P-loop_NTPase"/>
</dbReference>
<comment type="caution">
    <text evidence="1">The sequence shown here is derived from an EMBL/GenBank/DDBJ whole genome shotgun (WGS) entry which is preliminary data.</text>
</comment>
<proteinExistence type="predicted"/>
<dbReference type="AlphaFoldDB" id="K0TC92"/>
<evidence type="ECO:0008006" key="3">
    <source>
        <dbReference type="Google" id="ProtNLM"/>
    </source>
</evidence>
<reference evidence="1 2" key="1">
    <citation type="journal article" date="2012" name="Genome Biol.">
        <title>Genome and low-iron response of an oceanic diatom adapted to chronic iron limitation.</title>
        <authorList>
            <person name="Lommer M."/>
            <person name="Specht M."/>
            <person name="Roy A.S."/>
            <person name="Kraemer L."/>
            <person name="Andreson R."/>
            <person name="Gutowska M.A."/>
            <person name="Wolf J."/>
            <person name="Bergner S.V."/>
            <person name="Schilhabel M.B."/>
            <person name="Klostermeier U.C."/>
            <person name="Beiko R.G."/>
            <person name="Rosenstiel P."/>
            <person name="Hippler M."/>
            <person name="Laroche J."/>
        </authorList>
    </citation>
    <scope>NUCLEOTIDE SEQUENCE [LARGE SCALE GENOMIC DNA]</scope>
    <source>
        <strain evidence="1 2">CCMP1005</strain>
    </source>
</reference>
<dbReference type="EMBL" id="AGNL01002288">
    <property type="protein sequence ID" value="EJK76338.1"/>
    <property type="molecule type" value="Genomic_DNA"/>
</dbReference>
<evidence type="ECO:0000313" key="1">
    <source>
        <dbReference type="EMBL" id="EJK76338.1"/>
    </source>
</evidence>
<dbReference type="Proteomes" id="UP000266841">
    <property type="component" value="Unassembled WGS sequence"/>
</dbReference>
<protein>
    <recommendedName>
        <fullName evidence="3">Sulfotransferase domain-containing protein</fullName>
    </recommendedName>
</protein>
<evidence type="ECO:0000313" key="2">
    <source>
        <dbReference type="Proteomes" id="UP000266841"/>
    </source>
</evidence>
<dbReference type="OrthoDB" id="51048at2759"/>
<sequence length="391" mass="45330">MPHIISSPVALFSRLAHYSRNELSLSLHIREAAFGVVVEVEVDREEFEYGIILSILVWRQVGSFECVVKHSLVSVQDIDNPVYYAERRNQQLKKLAFDGTKATNDRSTIPRPHTPYKCGVVWFYHIPCTGGSSINRWFRKFNSPQYGNVSYYQNWALETLKDGTFCKNPQRVEDKFAEGMLKHVQNLAPTEWRIAHSHLVDFYLNESEDLLNLWRSEVEAQNCEFISSIMIRDPLNHALSLHKIIKSKNSTQEEWAKHLESPTKQGLWATVLDFFLYNNQGNRQRPNYPRNPGGRNPFNVSKEEKVARAMELLARHFDIVTMTHDVFRETIINWTGLEDIPIPRSNVFKGKLTFSKREVEKLQKGLKANGDTDFVDAVKRKYDGYLSYLDS</sequence>
<organism evidence="1 2">
    <name type="scientific">Thalassiosira oceanica</name>
    <name type="common">Marine diatom</name>
    <dbReference type="NCBI Taxonomy" id="159749"/>
    <lineage>
        <taxon>Eukaryota</taxon>
        <taxon>Sar</taxon>
        <taxon>Stramenopiles</taxon>
        <taxon>Ochrophyta</taxon>
        <taxon>Bacillariophyta</taxon>
        <taxon>Coscinodiscophyceae</taxon>
        <taxon>Thalassiosirophycidae</taxon>
        <taxon>Thalassiosirales</taxon>
        <taxon>Thalassiosiraceae</taxon>
        <taxon>Thalassiosira</taxon>
    </lineage>
</organism>
<dbReference type="Gene3D" id="3.40.50.300">
    <property type="entry name" value="P-loop containing nucleotide triphosphate hydrolases"/>
    <property type="match status" value="1"/>
</dbReference>
<gene>
    <name evidence="1" type="ORF">THAOC_01901</name>
</gene>
<name>K0TC92_THAOC</name>
<keyword evidence="2" id="KW-1185">Reference proteome</keyword>
<dbReference type="OMA" id="FYHIPCT"/>
<dbReference type="eggNOG" id="ENOG502T8BC">
    <property type="taxonomic scope" value="Eukaryota"/>
</dbReference>